<dbReference type="GO" id="GO:0016740">
    <property type="term" value="F:transferase activity"/>
    <property type="evidence" value="ECO:0007669"/>
    <property type="project" value="UniProtKB-KW"/>
</dbReference>
<name>A0A1I3NQA9_9SPHI</name>
<proteinExistence type="predicted"/>
<dbReference type="OrthoDB" id="1467772at2"/>
<keyword evidence="1" id="KW-0472">Membrane</keyword>
<accession>A0A1I3NQA9</accession>
<dbReference type="PROSITE" id="PS51257">
    <property type="entry name" value="PROKAR_LIPOPROTEIN"/>
    <property type="match status" value="1"/>
</dbReference>
<feature type="transmembrane region" description="Helical" evidence="1">
    <location>
        <begin position="217"/>
        <end position="236"/>
    </location>
</feature>
<dbReference type="Gene3D" id="1.20.120.1780">
    <property type="entry name" value="UbiA prenyltransferase"/>
    <property type="match status" value="1"/>
</dbReference>
<feature type="transmembrane region" description="Helical" evidence="1">
    <location>
        <begin position="43"/>
        <end position="62"/>
    </location>
</feature>
<protein>
    <submittedName>
        <fullName evidence="2">UbiA prenyltransferase family protein</fullName>
    </submittedName>
</protein>
<feature type="transmembrane region" description="Helical" evidence="1">
    <location>
        <begin position="140"/>
        <end position="159"/>
    </location>
</feature>
<reference evidence="2 3" key="1">
    <citation type="submission" date="2016-10" db="EMBL/GenBank/DDBJ databases">
        <authorList>
            <person name="de Groot N.N."/>
        </authorList>
    </citation>
    <scope>NUCLEOTIDE SEQUENCE [LARGE SCALE GENOMIC DNA]</scope>
    <source>
        <strain evidence="2 3">RK1</strain>
    </source>
</reference>
<dbReference type="Proteomes" id="UP000198670">
    <property type="component" value="Unassembled WGS sequence"/>
</dbReference>
<keyword evidence="1" id="KW-1133">Transmembrane helix</keyword>
<dbReference type="AlphaFoldDB" id="A0A1I3NQA9"/>
<dbReference type="RefSeq" id="WP_090628336.1">
    <property type="nucleotide sequence ID" value="NZ_FOQO01000007.1"/>
</dbReference>
<evidence type="ECO:0000256" key="1">
    <source>
        <dbReference type="SAM" id="Phobius"/>
    </source>
</evidence>
<sequence>MLRNYLQRTVDTLLFSNVFIAACAVAQGGLTYLLLSLPFKSEVLIILGCSTLALYNFSMILAKPPHPDKSRFRRVRWVFKHERSLWVWTGIAVAVLLVLGLRLHLPSFLLLGIMGAMGVAYNLPVLPIPGKQRWAGLRQITGLKLFYIGLMWAMSNVLLPVAEAYHDGFAIDVGQVAQLLGWVFLFVLAITIPFDIRDIYQDRYYGLKTIPIMVGEHKALALSAVLLVLHAGWVWISGYPLQVRLALSITSLFCLVMILFPPVKKNEYYYFFILDGMMALQFLAVWVGYCNWFT</sequence>
<feature type="transmembrane region" description="Helical" evidence="1">
    <location>
        <begin position="107"/>
        <end position="128"/>
    </location>
</feature>
<feature type="transmembrane region" description="Helical" evidence="1">
    <location>
        <begin position="242"/>
        <end position="261"/>
    </location>
</feature>
<evidence type="ECO:0000313" key="2">
    <source>
        <dbReference type="EMBL" id="SFJ11471.1"/>
    </source>
</evidence>
<keyword evidence="2" id="KW-0808">Transferase</keyword>
<dbReference type="STRING" id="1477437.SAMN05444682_107277"/>
<dbReference type="EMBL" id="FOQO01000007">
    <property type="protein sequence ID" value="SFJ11471.1"/>
    <property type="molecule type" value="Genomic_DNA"/>
</dbReference>
<feature type="transmembrane region" description="Helical" evidence="1">
    <location>
        <begin position="179"/>
        <end position="196"/>
    </location>
</feature>
<keyword evidence="1" id="KW-0812">Transmembrane</keyword>
<organism evidence="2 3">
    <name type="scientific">Parapedobacter indicus</name>
    <dbReference type="NCBI Taxonomy" id="1477437"/>
    <lineage>
        <taxon>Bacteria</taxon>
        <taxon>Pseudomonadati</taxon>
        <taxon>Bacteroidota</taxon>
        <taxon>Sphingobacteriia</taxon>
        <taxon>Sphingobacteriales</taxon>
        <taxon>Sphingobacteriaceae</taxon>
        <taxon>Parapedobacter</taxon>
    </lineage>
</organism>
<feature type="transmembrane region" description="Helical" evidence="1">
    <location>
        <begin position="12"/>
        <end position="37"/>
    </location>
</feature>
<keyword evidence="3" id="KW-1185">Reference proteome</keyword>
<feature type="transmembrane region" description="Helical" evidence="1">
    <location>
        <begin position="83"/>
        <end position="101"/>
    </location>
</feature>
<evidence type="ECO:0000313" key="3">
    <source>
        <dbReference type="Proteomes" id="UP000198670"/>
    </source>
</evidence>
<feature type="transmembrane region" description="Helical" evidence="1">
    <location>
        <begin position="268"/>
        <end position="289"/>
    </location>
</feature>
<gene>
    <name evidence="2" type="ORF">SAMN05444682_107277</name>
</gene>